<dbReference type="Proteomes" id="UP001497480">
    <property type="component" value="Unassembled WGS sequence"/>
</dbReference>
<protein>
    <submittedName>
        <fullName evidence="2">Uncharacterized protein</fullName>
    </submittedName>
</protein>
<gene>
    <name evidence="2" type="ORF">LLUT_LOCUS24340</name>
</gene>
<evidence type="ECO:0000313" key="2">
    <source>
        <dbReference type="EMBL" id="CAL0323280.1"/>
    </source>
</evidence>
<feature type="compositionally biased region" description="Low complexity" evidence="1">
    <location>
        <begin position="91"/>
        <end position="103"/>
    </location>
</feature>
<name>A0AAV1XQD5_LUPLU</name>
<organism evidence="2 3">
    <name type="scientific">Lupinus luteus</name>
    <name type="common">European yellow lupine</name>
    <dbReference type="NCBI Taxonomy" id="3873"/>
    <lineage>
        <taxon>Eukaryota</taxon>
        <taxon>Viridiplantae</taxon>
        <taxon>Streptophyta</taxon>
        <taxon>Embryophyta</taxon>
        <taxon>Tracheophyta</taxon>
        <taxon>Spermatophyta</taxon>
        <taxon>Magnoliopsida</taxon>
        <taxon>eudicotyledons</taxon>
        <taxon>Gunneridae</taxon>
        <taxon>Pentapetalae</taxon>
        <taxon>rosids</taxon>
        <taxon>fabids</taxon>
        <taxon>Fabales</taxon>
        <taxon>Fabaceae</taxon>
        <taxon>Papilionoideae</taxon>
        <taxon>50 kb inversion clade</taxon>
        <taxon>genistoids sensu lato</taxon>
        <taxon>core genistoids</taxon>
        <taxon>Genisteae</taxon>
        <taxon>Lupinus</taxon>
    </lineage>
</organism>
<keyword evidence="3" id="KW-1185">Reference proteome</keyword>
<feature type="region of interest" description="Disordered" evidence="1">
    <location>
        <begin position="36"/>
        <end position="64"/>
    </location>
</feature>
<reference evidence="2 3" key="1">
    <citation type="submission" date="2024-03" db="EMBL/GenBank/DDBJ databases">
        <authorList>
            <person name="Martinez-Hernandez J."/>
        </authorList>
    </citation>
    <scope>NUCLEOTIDE SEQUENCE [LARGE SCALE GENOMIC DNA]</scope>
</reference>
<dbReference type="EMBL" id="CAXHTB010000017">
    <property type="protein sequence ID" value="CAL0323280.1"/>
    <property type="molecule type" value="Genomic_DNA"/>
</dbReference>
<evidence type="ECO:0000313" key="3">
    <source>
        <dbReference type="Proteomes" id="UP001497480"/>
    </source>
</evidence>
<evidence type="ECO:0000256" key="1">
    <source>
        <dbReference type="SAM" id="MobiDB-lite"/>
    </source>
</evidence>
<dbReference type="AlphaFoldDB" id="A0AAV1XQD5"/>
<comment type="caution">
    <text evidence="2">The sequence shown here is derived from an EMBL/GenBank/DDBJ whole genome shotgun (WGS) entry which is preliminary data.</text>
</comment>
<accession>A0AAV1XQD5</accession>
<feature type="region of interest" description="Disordered" evidence="1">
    <location>
        <begin position="88"/>
        <end position="124"/>
    </location>
</feature>
<proteinExistence type="predicted"/>
<sequence length="165" mass="18462">MGVSCSGYMFLTIEVVNRREVRKILWDVSKNVGVIKGFHNPGTTPTRKHHHRRSPSSSTRVRDLDESSHALSSVISLLPPIEGHPSYLPITKAPPSTSTTQTTPPRPPLASMIDKGKSTHSRFSIGRPKKSIDNFIDSRVIDENLLAIGFWNLLTRFIYLLCSRT</sequence>